<evidence type="ECO:0000313" key="1">
    <source>
        <dbReference type="EMBL" id="GIY32255.1"/>
    </source>
</evidence>
<accession>A0AAV4SID3</accession>
<gene>
    <name evidence="1" type="ORF">CEXT_74261</name>
</gene>
<name>A0AAV4SID3_CAEEX</name>
<dbReference type="EMBL" id="BPLR01009478">
    <property type="protein sequence ID" value="GIY32255.1"/>
    <property type="molecule type" value="Genomic_DNA"/>
</dbReference>
<organism evidence="1 2">
    <name type="scientific">Caerostris extrusa</name>
    <name type="common">Bark spider</name>
    <name type="synonym">Caerostris bankana</name>
    <dbReference type="NCBI Taxonomy" id="172846"/>
    <lineage>
        <taxon>Eukaryota</taxon>
        <taxon>Metazoa</taxon>
        <taxon>Ecdysozoa</taxon>
        <taxon>Arthropoda</taxon>
        <taxon>Chelicerata</taxon>
        <taxon>Arachnida</taxon>
        <taxon>Araneae</taxon>
        <taxon>Araneomorphae</taxon>
        <taxon>Entelegynae</taxon>
        <taxon>Araneoidea</taxon>
        <taxon>Araneidae</taxon>
        <taxon>Caerostris</taxon>
    </lineage>
</organism>
<dbReference type="Proteomes" id="UP001054945">
    <property type="component" value="Unassembled WGS sequence"/>
</dbReference>
<protein>
    <submittedName>
        <fullName evidence="1">Uncharacterized protein</fullName>
    </submittedName>
</protein>
<comment type="caution">
    <text evidence="1">The sequence shown here is derived from an EMBL/GenBank/DDBJ whole genome shotgun (WGS) entry which is preliminary data.</text>
</comment>
<sequence length="120" mass="12821">MPSYQAEPHYRYGEQVQLSPASFVKNKKEILEATVVDVHLVGVLVNIKENHVLSKIGVGIVSKDVCRMSSPGLHNGLIPRPVFSPIFYLSKALLSSAAALVAASAYAPSSAQVSVLPLAH</sequence>
<evidence type="ECO:0000313" key="2">
    <source>
        <dbReference type="Proteomes" id="UP001054945"/>
    </source>
</evidence>
<dbReference type="AlphaFoldDB" id="A0AAV4SID3"/>
<reference evidence="1 2" key="1">
    <citation type="submission" date="2021-06" db="EMBL/GenBank/DDBJ databases">
        <title>Caerostris extrusa draft genome.</title>
        <authorList>
            <person name="Kono N."/>
            <person name="Arakawa K."/>
        </authorList>
    </citation>
    <scope>NUCLEOTIDE SEQUENCE [LARGE SCALE GENOMIC DNA]</scope>
</reference>
<proteinExistence type="predicted"/>
<keyword evidence="2" id="KW-1185">Reference proteome</keyword>